<protein>
    <submittedName>
        <fullName evidence="2">Protein FAM217B-like</fullName>
    </submittedName>
</protein>
<evidence type="ECO:0000313" key="3">
    <source>
        <dbReference type="Proteomes" id="UP000002852"/>
    </source>
</evidence>
<reference evidence="2" key="4">
    <citation type="submission" date="2025-09" db="UniProtKB">
        <authorList>
            <consortium name="Ensembl"/>
        </authorList>
    </citation>
    <scope>IDENTIFICATION</scope>
    <source>
        <strain evidence="2">JP 163 A</strain>
    </source>
</reference>
<evidence type="ECO:0000313" key="2">
    <source>
        <dbReference type="Ensembl" id="ENSXMAP00000041766.1"/>
    </source>
</evidence>
<feature type="compositionally biased region" description="Basic and acidic residues" evidence="1">
    <location>
        <begin position="361"/>
        <end position="374"/>
    </location>
</feature>
<reference evidence="3" key="1">
    <citation type="submission" date="2012-01" db="EMBL/GenBank/DDBJ databases">
        <authorList>
            <person name="Walter R."/>
            <person name="Schartl M."/>
            <person name="Warren W."/>
        </authorList>
    </citation>
    <scope>NUCLEOTIDE SEQUENCE [LARGE SCALE GENOMIC DNA]</scope>
    <source>
        <strain evidence="3">JP 163 A</strain>
    </source>
</reference>
<dbReference type="Pfam" id="PF15344">
    <property type="entry name" value="FAM217"/>
    <property type="match status" value="1"/>
</dbReference>
<dbReference type="PANTHER" id="PTHR22145">
    <property type="entry name" value="SI:CH211-266K22.6"/>
    <property type="match status" value="1"/>
</dbReference>
<reference evidence="3" key="2">
    <citation type="journal article" date="2013" name="Nat. Genet.">
        <title>The genome of the platyfish, Xiphophorus maculatus, provides insights into evolutionary adaptation and several complex traits.</title>
        <authorList>
            <person name="Schartl M."/>
            <person name="Walter R.B."/>
            <person name="Shen Y."/>
            <person name="Garcia T."/>
            <person name="Catchen J."/>
            <person name="Amores A."/>
            <person name="Braasch I."/>
            <person name="Chalopin D."/>
            <person name="Volff J.N."/>
            <person name="Lesch K.P."/>
            <person name="Bisazza A."/>
            <person name="Minx P."/>
            <person name="Hillier L."/>
            <person name="Wilson R.K."/>
            <person name="Fuerstenberg S."/>
            <person name="Boore J."/>
            <person name="Searle S."/>
            <person name="Postlethwait J.H."/>
            <person name="Warren W.C."/>
        </authorList>
    </citation>
    <scope>NUCLEOTIDE SEQUENCE [LARGE SCALE GENOMIC DNA]</scope>
    <source>
        <strain evidence="3">JP 163 A</strain>
    </source>
</reference>
<dbReference type="AlphaFoldDB" id="A0A3B5RFM1"/>
<feature type="compositionally biased region" description="Low complexity" evidence="1">
    <location>
        <begin position="168"/>
        <end position="178"/>
    </location>
</feature>
<dbReference type="InParanoid" id="A0A3B5RFM1"/>
<dbReference type="PANTHER" id="PTHR22145:SF2">
    <property type="entry name" value="SI:CH211-266K22.6"/>
    <property type="match status" value="1"/>
</dbReference>
<dbReference type="GeneTree" id="ENSGT00940000154543"/>
<dbReference type="OrthoDB" id="10027339at2759"/>
<feature type="region of interest" description="Disordered" evidence="1">
    <location>
        <begin position="342"/>
        <end position="500"/>
    </location>
</feature>
<dbReference type="GeneID" id="106700166"/>
<evidence type="ECO:0000256" key="1">
    <source>
        <dbReference type="SAM" id="MobiDB-lite"/>
    </source>
</evidence>
<feature type="region of interest" description="Disordered" evidence="1">
    <location>
        <begin position="20"/>
        <end position="106"/>
    </location>
</feature>
<dbReference type="RefSeq" id="XP_014330137.1">
    <property type="nucleotide sequence ID" value="XM_014474651.2"/>
</dbReference>
<dbReference type="InterPro" id="IPR029266">
    <property type="entry name" value="FAM217"/>
</dbReference>
<dbReference type="KEGG" id="xma:106700166"/>
<organism evidence="2 3">
    <name type="scientific">Xiphophorus maculatus</name>
    <name type="common">Southern platyfish</name>
    <name type="synonym">Platypoecilus maculatus</name>
    <dbReference type="NCBI Taxonomy" id="8083"/>
    <lineage>
        <taxon>Eukaryota</taxon>
        <taxon>Metazoa</taxon>
        <taxon>Chordata</taxon>
        <taxon>Craniata</taxon>
        <taxon>Vertebrata</taxon>
        <taxon>Euteleostomi</taxon>
        <taxon>Actinopterygii</taxon>
        <taxon>Neopterygii</taxon>
        <taxon>Teleostei</taxon>
        <taxon>Neoteleostei</taxon>
        <taxon>Acanthomorphata</taxon>
        <taxon>Ovalentaria</taxon>
        <taxon>Atherinomorphae</taxon>
        <taxon>Cyprinodontiformes</taxon>
        <taxon>Poeciliidae</taxon>
        <taxon>Poeciliinae</taxon>
        <taxon>Xiphophorus</taxon>
    </lineage>
</organism>
<name>A0A3B5RFM1_XIPMA</name>
<dbReference type="Ensembl" id="ENSXMAT00000038316.1">
    <property type="protein sequence ID" value="ENSXMAP00000041766.1"/>
    <property type="gene ID" value="ENSXMAG00000025954.1"/>
</dbReference>
<sequence>MGSILQERVAQRCVERLCIGDREWKKKAPRSTSRPNVAGTKMGRRQSQRKFPQPQCPIQGQENNHEKKPQRRKHNSNTSSTKCSAPQHSSAQGTSMFQPAAPEEDRMKIKVSSAHADENRKHTHPGLRASKHTAALLDHGLPHPSPDQQEELSPQEDSDTDLSESERLPLSSRPLAPRLELRPEVVEDGDAPSHCRTVRGRDFPDFLPPPFNSWSLSQLAVFYNTEGRGAFRPRPTGPLERYLERLLQLEWHQIQTVQAEHGTQDIPGGTSSCQRSSAATPAPTRLSSPKCILQCQRAFPLSFLSSLAGHAALLAGGTSGLCRICSSSCSASCCRSTHCHRHLSRLSPDGSRGPLPRPKRSYSESRVHSSDRRLRTQRSGSPSSSSSYLRRMQASGNIRNPIQAGPGRGHSSARGRDEPDWTAGVLRKRSGSEQRRGGGRRLNRSETSRSSSESRTGRAERGESAGWAEQEVTGVSVRLPGSRHPPVQRPSRSKQVEFVT</sequence>
<feature type="compositionally biased region" description="Acidic residues" evidence="1">
    <location>
        <begin position="148"/>
        <end position="163"/>
    </location>
</feature>
<keyword evidence="3" id="KW-1185">Reference proteome</keyword>
<feature type="compositionally biased region" description="Polar residues" evidence="1">
    <location>
        <begin position="76"/>
        <end position="97"/>
    </location>
</feature>
<proteinExistence type="predicted"/>
<feature type="compositionally biased region" description="Polar residues" evidence="1">
    <location>
        <begin position="269"/>
        <end position="279"/>
    </location>
</feature>
<accession>A0A3B5RFM1</accession>
<dbReference type="OMA" id="VTAIMDN"/>
<feature type="region of interest" description="Disordered" evidence="1">
    <location>
        <begin position="137"/>
        <end position="180"/>
    </location>
</feature>
<reference evidence="2" key="3">
    <citation type="submission" date="2025-08" db="UniProtKB">
        <authorList>
            <consortium name="Ensembl"/>
        </authorList>
    </citation>
    <scope>IDENTIFICATION</scope>
    <source>
        <strain evidence="2">JP 163 A</strain>
    </source>
</reference>
<feature type="region of interest" description="Disordered" evidence="1">
    <location>
        <begin position="262"/>
        <end position="286"/>
    </location>
</feature>
<dbReference type="Proteomes" id="UP000002852">
    <property type="component" value="Unassembled WGS sequence"/>
</dbReference>